<name>A0A8J3YBD6_9ACTN</name>
<feature type="transmembrane region" description="Helical" evidence="1">
    <location>
        <begin position="107"/>
        <end position="129"/>
    </location>
</feature>
<feature type="transmembrane region" description="Helical" evidence="1">
    <location>
        <begin position="233"/>
        <end position="252"/>
    </location>
</feature>
<evidence type="ECO:0000313" key="2">
    <source>
        <dbReference type="EMBL" id="GIJ04764.1"/>
    </source>
</evidence>
<gene>
    <name evidence="2" type="ORF">Sya03_41160</name>
</gene>
<dbReference type="AlphaFoldDB" id="A0A8J3YBD6"/>
<feature type="transmembrane region" description="Helical" evidence="1">
    <location>
        <begin position="157"/>
        <end position="177"/>
    </location>
</feature>
<dbReference type="RefSeq" id="WP_203939983.1">
    <property type="nucleotide sequence ID" value="NZ_BAAAGJ010000005.1"/>
</dbReference>
<keyword evidence="1" id="KW-0472">Membrane</keyword>
<keyword evidence="1" id="KW-1133">Transmembrane helix</keyword>
<evidence type="ECO:0000313" key="3">
    <source>
        <dbReference type="Proteomes" id="UP000652013"/>
    </source>
</evidence>
<keyword evidence="1" id="KW-0812">Transmembrane</keyword>
<protein>
    <submittedName>
        <fullName evidence="2">Uncharacterized protein</fullName>
    </submittedName>
</protein>
<dbReference type="Proteomes" id="UP000652013">
    <property type="component" value="Unassembled WGS sequence"/>
</dbReference>
<keyword evidence="3" id="KW-1185">Reference proteome</keyword>
<dbReference type="EMBL" id="BOOY01000029">
    <property type="protein sequence ID" value="GIJ04764.1"/>
    <property type="molecule type" value="Genomic_DNA"/>
</dbReference>
<accession>A0A8J3YBD6</accession>
<evidence type="ECO:0000256" key="1">
    <source>
        <dbReference type="SAM" id="Phobius"/>
    </source>
</evidence>
<organism evidence="2 3">
    <name type="scientific">Spirilliplanes yamanashiensis</name>
    <dbReference type="NCBI Taxonomy" id="42233"/>
    <lineage>
        <taxon>Bacteria</taxon>
        <taxon>Bacillati</taxon>
        <taxon>Actinomycetota</taxon>
        <taxon>Actinomycetes</taxon>
        <taxon>Micromonosporales</taxon>
        <taxon>Micromonosporaceae</taxon>
        <taxon>Spirilliplanes</taxon>
    </lineage>
</organism>
<feature type="transmembrane region" description="Helical" evidence="1">
    <location>
        <begin position="184"/>
        <end position="207"/>
    </location>
</feature>
<comment type="caution">
    <text evidence="2">The sequence shown here is derived from an EMBL/GenBank/DDBJ whole genome shotgun (WGS) entry which is preliminary data.</text>
</comment>
<dbReference type="PROSITE" id="PS51257">
    <property type="entry name" value="PROKAR_LIPOPROTEIN"/>
    <property type="match status" value="1"/>
</dbReference>
<sequence>MTWLALRLLRPYLLVAAAVTAACLGYVGYAAGVVQGGLDAAEVPGCLDPNVCYPQGAALDAVLGLELVAAFAPALLGLILGVGTFAPAREQDTEAFVLTQSVSRRRWVLTTFGWALAAAVLCAGSVAAAHRLVATRYTVLANDTYELLQLLHVNSPGFMTAQAVVAVTLAGLVGLGTGRTLRTLVATAAGTPFAVMAASLVAALLLYPLTLLTGAPEPGGGSFTDDISALDPFGYLVAAVVAAGAAAAVLVAPRVGVRGGR</sequence>
<feature type="transmembrane region" description="Helical" evidence="1">
    <location>
        <begin position="67"/>
        <end position="86"/>
    </location>
</feature>
<reference evidence="2" key="1">
    <citation type="submission" date="2021-01" db="EMBL/GenBank/DDBJ databases">
        <title>Whole genome shotgun sequence of Spirilliplanes yamanashiensis NBRC 15828.</title>
        <authorList>
            <person name="Komaki H."/>
            <person name="Tamura T."/>
        </authorList>
    </citation>
    <scope>NUCLEOTIDE SEQUENCE</scope>
    <source>
        <strain evidence="2">NBRC 15828</strain>
    </source>
</reference>
<feature type="transmembrane region" description="Helical" evidence="1">
    <location>
        <begin position="12"/>
        <end position="31"/>
    </location>
</feature>
<proteinExistence type="predicted"/>